<protein>
    <submittedName>
        <fullName evidence="2">ECF transporter S component</fullName>
    </submittedName>
</protein>
<keyword evidence="1" id="KW-0472">Membrane</keyword>
<proteinExistence type="predicted"/>
<keyword evidence="1" id="KW-1133">Transmembrane helix</keyword>
<name>A0A1D8JKR5_9BACL</name>
<feature type="transmembrane region" description="Helical" evidence="1">
    <location>
        <begin position="121"/>
        <end position="143"/>
    </location>
</feature>
<dbReference type="KEGG" id="surl:BI350_15770"/>
<feature type="transmembrane region" description="Helical" evidence="1">
    <location>
        <begin position="90"/>
        <end position="109"/>
    </location>
</feature>
<sequence length="151" mass="16098">MFAALCAIGGLLKIPLGIGSTALDSTPALVASAFLPPIYAGMTALIGHSASALYAGFPLGPFHLLIALEMLAIIYVFARLHQAEYQVSKWVFFIVANGLLAPLPFYFLISPSFYVGVVPGILIATIFNAVIAAVVLPVVQNVWRERLGVLR</sequence>
<keyword evidence="3" id="KW-1185">Reference proteome</keyword>
<reference evidence="2 3" key="1">
    <citation type="submission" date="2016-09" db="EMBL/GenBank/DDBJ databases">
        <title>Complete genome sequence of the Lysinibacillus sphaericus LMG 22257, a specie of Bacillus with ureolytic activity that can effectively biodeposit calcium carbonate.</title>
        <authorList>
            <person name="Yan W."/>
        </authorList>
    </citation>
    <scope>NUCLEOTIDE SEQUENCE [LARGE SCALE GENOMIC DNA]</scope>
    <source>
        <strain evidence="2 3">LMG 22257</strain>
    </source>
</reference>
<accession>A0A1D8JKR5</accession>
<dbReference type="GO" id="GO:0022857">
    <property type="term" value="F:transmembrane transporter activity"/>
    <property type="evidence" value="ECO:0007669"/>
    <property type="project" value="InterPro"/>
</dbReference>
<evidence type="ECO:0000256" key="1">
    <source>
        <dbReference type="SAM" id="Phobius"/>
    </source>
</evidence>
<evidence type="ECO:0000313" key="3">
    <source>
        <dbReference type="Proteomes" id="UP000185746"/>
    </source>
</evidence>
<dbReference type="AlphaFoldDB" id="A0A1D8JKR5"/>
<keyword evidence="1" id="KW-0812">Transmembrane</keyword>
<dbReference type="Gene3D" id="1.10.1760.20">
    <property type="match status" value="1"/>
</dbReference>
<feature type="transmembrane region" description="Helical" evidence="1">
    <location>
        <begin position="56"/>
        <end position="78"/>
    </location>
</feature>
<dbReference type="Proteomes" id="UP000185746">
    <property type="component" value="Chromosome"/>
</dbReference>
<evidence type="ECO:0000313" key="2">
    <source>
        <dbReference type="EMBL" id="AOV09280.1"/>
    </source>
</evidence>
<dbReference type="EMBL" id="CP017560">
    <property type="protein sequence ID" value="AOV09280.1"/>
    <property type="molecule type" value="Genomic_DNA"/>
</dbReference>
<gene>
    <name evidence="2" type="ORF">BI350_15770</name>
</gene>
<organism evidence="2 3">
    <name type="scientific">Sporosarcina ureilytica</name>
    <dbReference type="NCBI Taxonomy" id="298596"/>
    <lineage>
        <taxon>Bacteria</taxon>
        <taxon>Bacillati</taxon>
        <taxon>Bacillota</taxon>
        <taxon>Bacilli</taxon>
        <taxon>Bacillales</taxon>
        <taxon>Caryophanaceae</taxon>
        <taxon>Sporosarcina</taxon>
    </lineage>
</organism>